<evidence type="ECO:0000313" key="2">
    <source>
        <dbReference type="EMBL" id="KTB31860.1"/>
    </source>
</evidence>
<dbReference type="eggNOG" id="ENOG502SFXT">
    <property type="taxonomic scope" value="Eukaryota"/>
</dbReference>
<comment type="caution">
    <text evidence="2">The sequence shown here is derived from an EMBL/GenBank/DDBJ whole genome shotgun (WGS) entry which is preliminary data.</text>
</comment>
<accession>A0A0W0F6I7</accession>
<gene>
    <name evidence="2" type="ORF">WG66_15572</name>
</gene>
<sequence>MSDAKSSYSMPALPPSAHTTSKHQESIVSNQPLPASGMVVRPDAPARGEQTTDGPMRLRGGCIPCPNGGCCYIIPIPCCF</sequence>
<dbReference type="EMBL" id="LATX01002286">
    <property type="protein sequence ID" value="KTB31860.1"/>
    <property type="molecule type" value="Genomic_DNA"/>
</dbReference>
<dbReference type="Proteomes" id="UP000054988">
    <property type="component" value="Unassembled WGS sequence"/>
</dbReference>
<name>A0A0W0F6I7_MONRR</name>
<reference evidence="2 3" key="1">
    <citation type="submission" date="2015-12" db="EMBL/GenBank/DDBJ databases">
        <title>Draft genome sequence of Moniliophthora roreri, the causal agent of frosty pod rot of cacao.</title>
        <authorList>
            <person name="Aime M.C."/>
            <person name="Diaz-Valderrama J.R."/>
            <person name="Kijpornyongpan T."/>
            <person name="Phillips-Mora W."/>
        </authorList>
    </citation>
    <scope>NUCLEOTIDE SEQUENCE [LARGE SCALE GENOMIC DNA]</scope>
    <source>
        <strain evidence="2 3">MCA 2952</strain>
    </source>
</reference>
<evidence type="ECO:0000256" key="1">
    <source>
        <dbReference type="SAM" id="MobiDB-lite"/>
    </source>
</evidence>
<protein>
    <submittedName>
        <fullName evidence="2">Uncharacterized protein</fullName>
    </submittedName>
</protein>
<feature type="region of interest" description="Disordered" evidence="1">
    <location>
        <begin position="1"/>
        <end position="58"/>
    </location>
</feature>
<organism evidence="2 3">
    <name type="scientific">Moniliophthora roreri</name>
    <name type="common">Frosty pod rot fungus</name>
    <name type="synonym">Monilia roreri</name>
    <dbReference type="NCBI Taxonomy" id="221103"/>
    <lineage>
        <taxon>Eukaryota</taxon>
        <taxon>Fungi</taxon>
        <taxon>Dikarya</taxon>
        <taxon>Basidiomycota</taxon>
        <taxon>Agaricomycotina</taxon>
        <taxon>Agaricomycetes</taxon>
        <taxon>Agaricomycetidae</taxon>
        <taxon>Agaricales</taxon>
        <taxon>Marasmiineae</taxon>
        <taxon>Marasmiaceae</taxon>
        <taxon>Moniliophthora</taxon>
    </lineage>
</organism>
<dbReference type="AlphaFoldDB" id="A0A0W0F6I7"/>
<evidence type="ECO:0000313" key="3">
    <source>
        <dbReference type="Proteomes" id="UP000054988"/>
    </source>
</evidence>
<proteinExistence type="predicted"/>